<protein>
    <recommendedName>
        <fullName evidence="1">N-acetyltransferase domain-containing protein</fullName>
    </recommendedName>
</protein>
<keyword evidence="3" id="KW-1185">Reference proteome</keyword>
<dbReference type="Proteomes" id="UP000782705">
    <property type="component" value="Unassembled WGS sequence"/>
</dbReference>
<sequence length="167" mass="20162">MFRICVQKDLAEIVVLFNQAKRHMVRQGIYQWTSEYPNEQLIKEDIHEKRLYKLVENDKIVNVVTLEINQAENLAWMKRFVTIPEKESTGLASVMLENIYRMMKERKLSFLYASTNHTNKNMRYFFEKHCFHFVASYVPENRSEFGEFLIYKKQMDVRNNDESFNSR</sequence>
<gene>
    <name evidence="2" type="ORF">BAU17_01880</name>
</gene>
<evidence type="ECO:0000259" key="1">
    <source>
        <dbReference type="PROSITE" id="PS51186"/>
    </source>
</evidence>
<proteinExistence type="predicted"/>
<dbReference type="Pfam" id="PF00583">
    <property type="entry name" value="Acetyltransf_1"/>
    <property type="match status" value="1"/>
</dbReference>
<organism evidence="2 3">
    <name type="scientific">Candidatus Enterococcus willemsii</name>
    <dbReference type="NCBI Taxonomy" id="1857215"/>
    <lineage>
        <taxon>Bacteria</taxon>
        <taxon>Bacillati</taxon>
        <taxon>Bacillota</taxon>
        <taxon>Bacilli</taxon>
        <taxon>Lactobacillales</taxon>
        <taxon>Enterococcaceae</taxon>
        <taxon>Enterococcus</taxon>
    </lineage>
</organism>
<evidence type="ECO:0000313" key="2">
    <source>
        <dbReference type="EMBL" id="KAF1302146.1"/>
    </source>
</evidence>
<feature type="domain" description="N-acetyltransferase" evidence="1">
    <location>
        <begin position="1"/>
        <end position="156"/>
    </location>
</feature>
<dbReference type="PROSITE" id="PS51186">
    <property type="entry name" value="GNAT"/>
    <property type="match status" value="1"/>
</dbReference>
<comment type="caution">
    <text evidence="2">The sequence shown here is derived from an EMBL/GenBank/DDBJ whole genome shotgun (WGS) entry which is preliminary data.</text>
</comment>
<dbReference type="Gene3D" id="3.40.630.30">
    <property type="match status" value="1"/>
</dbReference>
<accession>A0ABQ6YWS0</accession>
<dbReference type="InterPro" id="IPR000182">
    <property type="entry name" value="GNAT_dom"/>
</dbReference>
<name>A0ABQ6YWS0_9ENTE</name>
<dbReference type="SUPFAM" id="SSF55729">
    <property type="entry name" value="Acyl-CoA N-acyltransferases (Nat)"/>
    <property type="match status" value="1"/>
</dbReference>
<reference evidence="2 3" key="1">
    <citation type="submission" date="2016-06" db="EMBL/GenBank/DDBJ databases">
        <title>Four novel species of enterococci isolated from chicken manure.</title>
        <authorList>
            <person name="Van Tyne D."/>
        </authorList>
    </citation>
    <scope>NUCLEOTIDE SEQUENCE [LARGE SCALE GENOMIC DNA]</scope>
    <source>
        <strain evidence="2 3">CU12B</strain>
    </source>
</reference>
<dbReference type="EMBL" id="MAEL01000054">
    <property type="protein sequence ID" value="KAF1302146.1"/>
    <property type="molecule type" value="Genomic_DNA"/>
</dbReference>
<evidence type="ECO:0000313" key="3">
    <source>
        <dbReference type="Proteomes" id="UP000782705"/>
    </source>
</evidence>
<dbReference type="InterPro" id="IPR016181">
    <property type="entry name" value="Acyl_CoA_acyltransferase"/>
</dbReference>